<dbReference type="EMBL" id="AP017655">
    <property type="protein sequence ID" value="BAV65816.1"/>
    <property type="molecule type" value="Genomic_DNA"/>
</dbReference>
<gene>
    <name evidence="2" type="ORF">SCLO_1027760</name>
</gene>
<protein>
    <recommendedName>
        <fullName evidence="1">KTSC domain-containing protein</fullName>
    </recommendedName>
</protein>
<dbReference type="Pfam" id="PF13619">
    <property type="entry name" value="KTSC"/>
    <property type="match status" value="1"/>
</dbReference>
<accession>A0A1E1F5L8</accession>
<dbReference type="KEGG" id="sclo:SCLO_1027760"/>
<reference evidence="2 3" key="1">
    <citation type="submission" date="2016-10" db="EMBL/GenBank/DDBJ databases">
        <title>Complete Genome Sequence of the Nonylphenol-Degrading Bacterium Sphingobium cloacae JCM 10874T.</title>
        <authorList>
            <person name="Ootsuka M."/>
            <person name="Nishizawa T."/>
            <person name="Ohta H."/>
        </authorList>
    </citation>
    <scope>NUCLEOTIDE SEQUENCE [LARGE SCALE GENOMIC DNA]</scope>
    <source>
        <strain evidence="2 3">JCM 10874</strain>
    </source>
</reference>
<dbReference type="Proteomes" id="UP000218272">
    <property type="component" value="Chromosome SCLO_1"/>
</dbReference>
<keyword evidence="3" id="KW-1185">Reference proteome</keyword>
<evidence type="ECO:0000313" key="2">
    <source>
        <dbReference type="EMBL" id="BAV65816.1"/>
    </source>
</evidence>
<evidence type="ECO:0000313" key="3">
    <source>
        <dbReference type="Proteomes" id="UP000218272"/>
    </source>
</evidence>
<proteinExistence type="predicted"/>
<name>A0A1E1F5L8_9SPHN</name>
<sequence>MPAGPPPTIANRWAMALSFAKHRCARGIIADMPSTAIHRFAYHADEQRLDVQFVGGKRYSYFDVPADIAEGLATAPSKGRYFNSMIRDRYRFARQGRITPP</sequence>
<dbReference type="InterPro" id="IPR025309">
    <property type="entry name" value="KTSC_dom"/>
</dbReference>
<organism evidence="2 3">
    <name type="scientific">Sphingobium cloacae</name>
    <dbReference type="NCBI Taxonomy" id="120107"/>
    <lineage>
        <taxon>Bacteria</taxon>
        <taxon>Pseudomonadati</taxon>
        <taxon>Pseudomonadota</taxon>
        <taxon>Alphaproteobacteria</taxon>
        <taxon>Sphingomonadales</taxon>
        <taxon>Sphingomonadaceae</taxon>
        <taxon>Sphingobium</taxon>
    </lineage>
</organism>
<evidence type="ECO:0000259" key="1">
    <source>
        <dbReference type="Pfam" id="PF13619"/>
    </source>
</evidence>
<feature type="domain" description="KTSC" evidence="1">
    <location>
        <begin position="34"/>
        <end position="90"/>
    </location>
</feature>
<dbReference type="AlphaFoldDB" id="A0A1E1F5L8"/>